<dbReference type="Proteomes" id="UP001597463">
    <property type="component" value="Unassembled WGS sequence"/>
</dbReference>
<dbReference type="RefSeq" id="WP_066479999.1">
    <property type="nucleotide sequence ID" value="NZ_BCNT01000011.1"/>
</dbReference>
<dbReference type="PANTHER" id="PTHR13774">
    <property type="entry name" value="PHENAZINE BIOSYNTHESIS PROTEIN"/>
    <property type="match status" value="1"/>
</dbReference>
<protein>
    <submittedName>
        <fullName evidence="2">PhzF family phenazine biosynthesis protein</fullName>
    </submittedName>
</protein>
<keyword evidence="3" id="KW-1185">Reference proteome</keyword>
<evidence type="ECO:0000313" key="2">
    <source>
        <dbReference type="EMBL" id="MFD2753217.1"/>
    </source>
</evidence>
<comment type="caution">
    <text evidence="2">The sequence shown here is derived from an EMBL/GenBank/DDBJ whole genome shotgun (WGS) entry which is preliminary data.</text>
</comment>
<sequence>MTSATSPALRQRPFMTVDVFTAVPYRGAPLAVVLDAEGLSDAQMQDFASWTQLSETTFLLPPTPAGRAQGADYRVRIFTPMGELPFAGHPTLGSCHAWLAHGGTPQSEAFIVQECAKGLIAIRRTHTSTRSGLAFAAPSLQALPLPASLPHIYTALGLEPAQVLDAALLDNGPQWLCLLLDSTDTVLSLQPDMARLHALGCKIGVAALYREDDATPLIGRACREAEAFSTGLRAGLDSSLPQQAQLEVRAFIPPSVEDPVTGSLNACLGQWLTAQGRLQTPYMANQGACLGRDGWISVQHDDEGQLWVGGDVVSCVQGSVLL</sequence>
<dbReference type="PANTHER" id="PTHR13774:SF32">
    <property type="entry name" value="ANTISENSE-ENHANCING SEQUENCE 1"/>
    <property type="match status" value="1"/>
</dbReference>
<accession>A0ABW5UL73</accession>
<comment type="similarity">
    <text evidence="1">Belongs to the PhzF family.</text>
</comment>
<dbReference type="SUPFAM" id="SSF54506">
    <property type="entry name" value="Diaminopimelate epimerase-like"/>
    <property type="match status" value="1"/>
</dbReference>
<dbReference type="Pfam" id="PF02567">
    <property type="entry name" value="PhzC-PhzF"/>
    <property type="match status" value="1"/>
</dbReference>
<dbReference type="Gene3D" id="3.10.310.10">
    <property type="entry name" value="Diaminopimelate Epimerase, Chain A, domain 1"/>
    <property type="match status" value="2"/>
</dbReference>
<proteinExistence type="inferred from homology"/>
<name>A0ABW5UL73_9BURK</name>
<dbReference type="InterPro" id="IPR003719">
    <property type="entry name" value="Phenazine_PhzF-like"/>
</dbReference>
<evidence type="ECO:0000256" key="1">
    <source>
        <dbReference type="ARBA" id="ARBA00008270"/>
    </source>
</evidence>
<gene>
    <name evidence="2" type="ORF">ACFSW6_03890</name>
</gene>
<dbReference type="EMBL" id="JBHUMV010000002">
    <property type="protein sequence ID" value="MFD2753217.1"/>
    <property type="molecule type" value="Genomic_DNA"/>
</dbReference>
<reference evidence="3" key="1">
    <citation type="journal article" date="2019" name="Int. J. Syst. Evol. Microbiol.">
        <title>The Global Catalogue of Microorganisms (GCM) 10K type strain sequencing project: providing services to taxonomists for standard genome sequencing and annotation.</title>
        <authorList>
            <consortium name="The Broad Institute Genomics Platform"/>
            <consortium name="The Broad Institute Genome Sequencing Center for Infectious Disease"/>
            <person name="Wu L."/>
            <person name="Ma J."/>
        </authorList>
    </citation>
    <scope>NUCLEOTIDE SEQUENCE [LARGE SCALE GENOMIC DNA]</scope>
    <source>
        <strain evidence="3">TISTR 1906</strain>
    </source>
</reference>
<dbReference type="PIRSF" id="PIRSF016184">
    <property type="entry name" value="PhzC_PhzF"/>
    <property type="match status" value="1"/>
</dbReference>
<evidence type="ECO:0000313" key="3">
    <source>
        <dbReference type="Proteomes" id="UP001597463"/>
    </source>
</evidence>
<organism evidence="2 3">
    <name type="scientific">Comamonas terrae</name>
    <dbReference type="NCBI Taxonomy" id="673548"/>
    <lineage>
        <taxon>Bacteria</taxon>
        <taxon>Pseudomonadati</taxon>
        <taxon>Pseudomonadota</taxon>
        <taxon>Betaproteobacteria</taxon>
        <taxon>Burkholderiales</taxon>
        <taxon>Comamonadaceae</taxon>
        <taxon>Comamonas</taxon>
    </lineage>
</organism>
<dbReference type="NCBIfam" id="TIGR00654">
    <property type="entry name" value="PhzF_family"/>
    <property type="match status" value="1"/>
</dbReference>